<keyword evidence="14" id="KW-1185">Reference proteome</keyword>
<dbReference type="InterPro" id="IPR011009">
    <property type="entry name" value="Kinase-like_dom_sf"/>
</dbReference>
<evidence type="ECO:0000256" key="10">
    <source>
        <dbReference type="SAM" id="Phobius"/>
    </source>
</evidence>
<proteinExistence type="predicted"/>
<evidence type="ECO:0000256" key="7">
    <source>
        <dbReference type="ARBA" id="ARBA00047899"/>
    </source>
</evidence>
<comment type="catalytic activity">
    <reaction evidence="7">
        <text>L-threonyl-[protein] + ATP = O-phospho-L-threonyl-[protein] + ADP + H(+)</text>
        <dbReference type="Rhea" id="RHEA:46608"/>
        <dbReference type="Rhea" id="RHEA-COMP:11060"/>
        <dbReference type="Rhea" id="RHEA-COMP:11605"/>
        <dbReference type="ChEBI" id="CHEBI:15378"/>
        <dbReference type="ChEBI" id="CHEBI:30013"/>
        <dbReference type="ChEBI" id="CHEBI:30616"/>
        <dbReference type="ChEBI" id="CHEBI:61977"/>
        <dbReference type="ChEBI" id="CHEBI:456216"/>
        <dbReference type="EC" id="2.7.11.1"/>
    </reaction>
</comment>
<dbReference type="PROSITE" id="PS51178">
    <property type="entry name" value="PASTA"/>
    <property type="match status" value="4"/>
</dbReference>
<feature type="domain" description="PASTA" evidence="12">
    <location>
        <begin position="409"/>
        <end position="475"/>
    </location>
</feature>
<gene>
    <name evidence="13" type="ORF">GCM10011609_71990</name>
</gene>
<reference evidence="14" key="1">
    <citation type="journal article" date="2019" name="Int. J. Syst. Evol. Microbiol.">
        <title>The Global Catalogue of Microorganisms (GCM) 10K type strain sequencing project: providing services to taxonomists for standard genome sequencing and annotation.</title>
        <authorList>
            <consortium name="The Broad Institute Genomics Platform"/>
            <consortium name="The Broad Institute Genome Sequencing Center for Infectious Disease"/>
            <person name="Wu L."/>
            <person name="Ma J."/>
        </authorList>
    </citation>
    <scope>NUCLEOTIDE SEQUENCE [LARGE SCALE GENOMIC DNA]</scope>
    <source>
        <strain evidence="14">CGMCC 4.7319</strain>
    </source>
</reference>
<dbReference type="EMBL" id="BMNC01000016">
    <property type="protein sequence ID" value="GGN20427.1"/>
    <property type="molecule type" value="Genomic_DNA"/>
</dbReference>
<dbReference type="Proteomes" id="UP000597656">
    <property type="component" value="Unassembled WGS sequence"/>
</dbReference>
<keyword evidence="4" id="KW-0547">Nucleotide-binding</keyword>
<dbReference type="SUPFAM" id="SSF56112">
    <property type="entry name" value="Protein kinase-like (PK-like)"/>
    <property type="match status" value="1"/>
</dbReference>
<dbReference type="PANTHER" id="PTHR43289:SF34">
    <property type="entry name" value="SERINE_THREONINE-PROTEIN KINASE YBDM-RELATED"/>
    <property type="match status" value="1"/>
</dbReference>
<dbReference type="CDD" id="cd06577">
    <property type="entry name" value="PASTA_pknB"/>
    <property type="match status" value="4"/>
</dbReference>
<evidence type="ECO:0000256" key="1">
    <source>
        <dbReference type="ARBA" id="ARBA00012513"/>
    </source>
</evidence>
<organism evidence="13 14">
    <name type="scientific">Lentzea pudingi</name>
    <dbReference type="NCBI Taxonomy" id="1789439"/>
    <lineage>
        <taxon>Bacteria</taxon>
        <taxon>Bacillati</taxon>
        <taxon>Actinomycetota</taxon>
        <taxon>Actinomycetes</taxon>
        <taxon>Pseudonocardiales</taxon>
        <taxon>Pseudonocardiaceae</taxon>
        <taxon>Lentzea</taxon>
    </lineage>
</organism>
<dbReference type="InterPro" id="IPR005543">
    <property type="entry name" value="PASTA_dom"/>
</dbReference>
<evidence type="ECO:0000313" key="14">
    <source>
        <dbReference type="Proteomes" id="UP000597656"/>
    </source>
</evidence>
<dbReference type="Pfam" id="PF00069">
    <property type="entry name" value="Pkinase"/>
    <property type="match status" value="1"/>
</dbReference>
<dbReference type="InterPro" id="IPR008271">
    <property type="entry name" value="Ser/Thr_kinase_AS"/>
</dbReference>
<dbReference type="InterPro" id="IPR000719">
    <property type="entry name" value="Prot_kinase_dom"/>
</dbReference>
<evidence type="ECO:0000256" key="5">
    <source>
        <dbReference type="ARBA" id="ARBA00022777"/>
    </source>
</evidence>
<dbReference type="PROSITE" id="PS00108">
    <property type="entry name" value="PROTEIN_KINASE_ST"/>
    <property type="match status" value="1"/>
</dbReference>
<dbReference type="EC" id="2.7.11.1" evidence="1"/>
<keyword evidence="10" id="KW-1133">Transmembrane helix</keyword>
<dbReference type="GO" id="GO:0004674">
    <property type="term" value="F:protein serine/threonine kinase activity"/>
    <property type="evidence" value="ECO:0007669"/>
    <property type="project" value="UniProtKB-KW"/>
</dbReference>
<keyword evidence="10" id="KW-0812">Transmembrane</keyword>
<feature type="domain" description="Protein kinase" evidence="11">
    <location>
        <begin position="9"/>
        <end position="264"/>
    </location>
</feature>
<keyword evidence="3" id="KW-0808">Transferase</keyword>
<evidence type="ECO:0000313" key="13">
    <source>
        <dbReference type="EMBL" id="GGN20427.1"/>
    </source>
</evidence>
<keyword evidence="6" id="KW-0067">ATP-binding</keyword>
<feature type="domain" description="PASTA" evidence="12">
    <location>
        <begin position="545"/>
        <end position="615"/>
    </location>
</feature>
<dbReference type="SMART" id="SM00220">
    <property type="entry name" value="S_TKc"/>
    <property type="match status" value="1"/>
</dbReference>
<dbReference type="SMART" id="SM00740">
    <property type="entry name" value="PASTA"/>
    <property type="match status" value="4"/>
</dbReference>
<keyword evidence="10" id="KW-0472">Membrane</keyword>
<dbReference type="NCBIfam" id="NF033483">
    <property type="entry name" value="PknB_PASTA_kin"/>
    <property type="match status" value="1"/>
</dbReference>
<evidence type="ECO:0000256" key="4">
    <source>
        <dbReference type="ARBA" id="ARBA00022741"/>
    </source>
</evidence>
<feature type="region of interest" description="Disordered" evidence="9">
    <location>
        <begin position="576"/>
        <end position="598"/>
    </location>
</feature>
<comment type="caution">
    <text evidence="13">The sequence shown here is derived from an EMBL/GenBank/DDBJ whole genome shotgun (WGS) entry which is preliminary data.</text>
</comment>
<protein>
    <recommendedName>
        <fullName evidence="1">non-specific serine/threonine protein kinase</fullName>
        <ecNumber evidence="1">2.7.11.1</ecNumber>
    </recommendedName>
</protein>
<comment type="catalytic activity">
    <reaction evidence="8">
        <text>L-seryl-[protein] + ATP = O-phospho-L-seryl-[protein] + ADP + H(+)</text>
        <dbReference type="Rhea" id="RHEA:17989"/>
        <dbReference type="Rhea" id="RHEA-COMP:9863"/>
        <dbReference type="Rhea" id="RHEA-COMP:11604"/>
        <dbReference type="ChEBI" id="CHEBI:15378"/>
        <dbReference type="ChEBI" id="CHEBI:29999"/>
        <dbReference type="ChEBI" id="CHEBI:30616"/>
        <dbReference type="ChEBI" id="CHEBI:83421"/>
        <dbReference type="ChEBI" id="CHEBI:456216"/>
        <dbReference type="EC" id="2.7.11.1"/>
    </reaction>
</comment>
<dbReference type="Gene3D" id="3.30.10.20">
    <property type="match status" value="4"/>
</dbReference>
<evidence type="ECO:0000256" key="3">
    <source>
        <dbReference type="ARBA" id="ARBA00022679"/>
    </source>
</evidence>
<sequence length="678" mass="72312">MGGLLEQRYRVDSVLARGGMSTVYRGRDTRLDRDVAIKVMDPHLTADPSFVLRFEREARAAAQLHHPAVVSVHDQGVDGDQVYLVMELIDGGNLRDLLNQRGKLAPAVALSILGPVLSALGAAHRAGLVHRDVKPENVLIGPGGQVKVADFGLARAIGENGVTSDSEILGTVAYLSPEQVETGAADARSDVYSAGIVLYEMLAGQAPYRGETAISVAYQHVNSDVPSVPEIPLALDTLVRKATRRDPSLRPANADAFLAELERVGTDLGLTPQPVPVPGSLPENDRTVVMRPVPVAVGATPPSVAEATRPVVPKPPLNPGLNPGLNSAAMTTVHTGPPTPPPGFPAGASATRTMQRPEPPRRRPAQKRKTQAEKLEEERKRRKKLYTIWGSVAAVVVVAIGLFTWYVGANRYTEMPSVAGQSEQNAQVLLSKADLTGLVEKVPSNDVPNGTVISSDPGPGAELRKNEQVKLVVSRGRPVVPFITAGAEVDAATKEIQTAGLKTVKDPTKDAFHDTVPIGKVVGLDPRPGTALALDAPVTLILSKGPPPRLPVPNVTGKTKDEAFAELQRAGLEAVDASGDDGPENNGSRVVRTDPPAGTVLDPTQNKRVTLFYENNNREVEVPDVTRQKVREAKEELERAGLKVKVEFNKSNNATVVNQSIPPRTRVQRGTEITIVGL</sequence>
<evidence type="ECO:0000256" key="9">
    <source>
        <dbReference type="SAM" id="MobiDB-lite"/>
    </source>
</evidence>
<evidence type="ECO:0000256" key="8">
    <source>
        <dbReference type="ARBA" id="ARBA00048679"/>
    </source>
</evidence>
<feature type="transmembrane region" description="Helical" evidence="10">
    <location>
        <begin position="385"/>
        <end position="407"/>
    </location>
</feature>
<feature type="region of interest" description="Disordered" evidence="9">
    <location>
        <begin position="335"/>
        <end position="378"/>
    </location>
</feature>
<evidence type="ECO:0000256" key="6">
    <source>
        <dbReference type="ARBA" id="ARBA00022840"/>
    </source>
</evidence>
<dbReference type="PROSITE" id="PS50011">
    <property type="entry name" value="PROTEIN_KINASE_DOM"/>
    <property type="match status" value="1"/>
</dbReference>
<dbReference type="CDD" id="cd14014">
    <property type="entry name" value="STKc_PknB_like"/>
    <property type="match status" value="1"/>
</dbReference>
<feature type="domain" description="PASTA" evidence="12">
    <location>
        <begin position="616"/>
        <end position="678"/>
    </location>
</feature>
<accession>A0ABQ2IQQ2</accession>
<dbReference type="Pfam" id="PF03793">
    <property type="entry name" value="PASTA"/>
    <property type="match status" value="4"/>
</dbReference>
<name>A0ABQ2IQQ2_9PSEU</name>
<dbReference type="SUPFAM" id="SSF54184">
    <property type="entry name" value="Penicillin-binding protein 2x (pbp-2x), c-terminal domain"/>
    <property type="match status" value="1"/>
</dbReference>
<dbReference type="Gene3D" id="1.10.510.10">
    <property type="entry name" value="Transferase(Phosphotransferase) domain 1"/>
    <property type="match status" value="1"/>
</dbReference>
<keyword evidence="2 13" id="KW-0723">Serine/threonine-protein kinase</keyword>
<evidence type="ECO:0000256" key="2">
    <source>
        <dbReference type="ARBA" id="ARBA00022527"/>
    </source>
</evidence>
<evidence type="ECO:0000259" key="11">
    <source>
        <dbReference type="PROSITE" id="PS50011"/>
    </source>
</evidence>
<dbReference type="PANTHER" id="PTHR43289">
    <property type="entry name" value="MITOGEN-ACTIVATED PROTEIN KINASE KINASE KINASE 20-RELATED"/>
    <property type="match status" value="1"/>
</dbReference>
<keyword evidence="5 13" id="KW-0418">Kinase</keyword>
<feature type="domain" description="PASTA" evidence="12">
    <location>
        <begin position="476"/>
        <end position="544"/>
    </location>
</feature>
<evidence type="ECO:0000259" key="12">
    <source>
        <dbReference type="PROSITE" id="PS51178"/>
    </source>
</evidence>
<dbReference type="Gene3D" id="3.30.200.20">
    <property type="entry name" value="Phosphorylase Kinase, domain 1"/>
    <property type="match status" value="1"/>
</dbReference>